<evidence type="ECO:0000256" key="4">
    <source>
        <dbReference type="PROSITE-ProRule" id="PRU00723"/>
    </source>
</evidence>
<keyword evidence="1 4" id="KW-0479">Metal-binding</keyword>
<dbReference type="Gene3D" id="3.30.160.60">
    <property type="entry name" value="Classic Zinc Finger"/>
    <property type="match status" value="1"/>
</dbReference>
<evidence type="ECO:0000256" key="1">
    <source>
        <dbReference type="ARBA" id="ARBA00022723"/>
    </source>
</evidence>
<dbReference type="InterPro" id="IPR029055">
    <property type="entry name" value="Ntn_hydrolases_N"/>
</dbReference>
<keyword evidence="6" id="KW-0472">Membrane</keyword>
<dbReference type="SMART" id="SM00356">
    <property type="entry name" value="ZnF_C3H1"/>
    <property type="match status" value="1"/>
</dbReference>
<evidence type="ECO:0000256" key="6">
    <source>
        <dbReference type="SAM" id="Phobius"/>
    </source>
</evidence>
<dbReference type="InterPro" id="IPR043137">
    <property type="entry name" value="GGT_ssub_C"/>
</dbReference>
<dbReference type="Gene3D" id="1.25.40.180">
    <property type="match status" value="1"/>
</dbReference>
<organism evidence="8 9">
    <name type="scientific">Taenia crassiceps</name>
    <dbReference type="NCBI Taxonomy" id="6207"/>
    <lineage>
        <taxon>Eukaryota</taxon>
        <taxon>Metazoa</taxon>
        <taxon>Spiralia</taxon>
        <taxon>Lophotrochozoa</taxon>
        <taxon>Platyhelminthes</taxon>
        <taxon>Cestoda</taxon>
        <taxon>Eucestoda</taxon>
        <taxon>Cyclophyllidea</taxon>
        <taxon>Taeniidae</taxon>
        <taxon>Taenia</taxon>
    </lineage>
</organism>
<dbReference type="PANTHER" id="PTHR11686">
    <property type="entry name" value="GAMMA GLUTAMYL TRANSPEPTIDASE"/>
    <property type="match status" value="1"/>
</dbReference>
<evidence type="ECO:0000313" key="9">
    <source>
        <dbReference type="Proteomes" id="UP001651158"/>
    </source>
</evidence>
<evidence type="ECO:0000256" key="2">
    <source>
        <dbReference type="ARBA" id="ARBA00022771"/>
    </source>
</evidence>
<keyword evidence="9" id="KW-1185">Reference proteome</keyword>
<dbReference type="EMBL" id="JAKROA010000001">
    <property type="protein sequence ID" value="KAL5112150.1"/>
    <property type="molecule type" value="Genomic_DNA"/>
</dbReference>
<dbReference type="InterPro" id="IPR000571">
    <property type="entry name" value="Znf_CCCH"/>
</dbReference>
<name>A0ABR4QRU6_9CEST</name>
<proteinExistence type="predicted"/>
<sequence>MMVCVKYSRGRRYYCDYCDTSFPDSLVNRRNHLNGARHVQLRLEYMHQYRDPVEVLAAERCKRPCATYQRTGACQYGVACRYSHLTREEEACLQAAAEPVQDPMQAVWELEELLRRRRNGLRALKLPKGFRVEDLPPSVRQCLDKGNADDVVGFAAACFRYLLGLGVWPRFFPLDEVEDFFKMGGDNVTAIVGVGRQGLVVLVVWLSQLQAAIAVGGDREYLVDPPLPPLSSHYHSRGLPHDFETHESPNSVPDDTTKKGLCGDPSSTPSHLRLIYISIAACLAAISVALLITIFFGRPQVTPHGFLVSEFGPCSEAGKQIMVHHGGNAVDALVSIVLCLATTRPDIISLGGCGVFWVHKRDTDSNDLFDAMCTSPSTTDQAISNAAYNVSVPGLVAGLKTLHDAHGYLYWADLFHPAIEVAHNGFLVHPNLLKNLEKATISNPPLTSFARDFLKSVNNGSHGPQPELEATLHQLATKGSLAFYNGSIGQNIVAELQQQNVSWQLERDLASYQVQRPKHVELGLAGFSVRSFPSPFVGGILTTTVLANLDILNHQRPLNALKLARGDTSELALVYHRLIELTKIGAKQVSLLGDPYNPTTGKKVVDQEKKILSLENRKKTANAVRDDRLVNISEYGSVNPILFAAQDTNTFVLSVESDMLIAAASLTLGGAFGSGIVVSGTGILLNSAQRLFSPLEQGGVNGRAPGHRPLLPVSPVFFETAQQKCGHRFVAASSGGIQGMISLSQVLTSSFLYLSNVACTGQGDKGLPSAEETTATYAPAVGACLPLNDSLNLKRFALRLRHTDKGEDEFDVLLEPGFSSDVMVRLSRGLLLILKKEMKARPVYLEQRRRQLLEDNIREDRTIRMLTKKLGLHRRKPRKLDLLDFKKHDSSSAKDTFKGGILGESKTELRKSRDIYGQDVSESDGYADDVVLNESNGVNVEEGREEDEGNETLDKSNGTKSKKNAGIEEHEAVVVTSVPGSDEETDEMLRRSIRRLLNCVSESQMTKAISELVNIFSDRPCATVRQVFIEELDILLGSFPLNRDQSVAWLQQELAACFTGTQARLDHSGQDSRLVVHFVEFFVSSRLPAVVTSDSLRDSGGALASRCLFVTYLYRFGGLTGDFIMDCLEEFIKSGDLLGLQIAHQMIKPVSSVLRRELHERCNQLVTAVRETLATLDSSDFEKAVELEAIVTILSSKHSKEPALFSADHFVKMMKNWNKGVSFPKDSRLPLRLDELRKAKDGKGRWWAVGSAFTGDALKANLVSGTPAPTRQGALKSAPLSPELTAVATRLGLITPMRQQLFGVLVSTPGGPESTASALVLAAGASGSGSRAVEHREREMVQIVMHCLVSEQPFNRFYTRVLGALLNHHRRFAIMVRCAFWDVMAKEELTKESKTNAGKAIGILSAVYDFPLTVLKKFNFGDESEANVALLSAVVIELTTTAFRKTLEKFAYVASRSPKLGRNLRIFMRRLCKSCPNEACRSYLGRLVSELRDLFP</sequence>
<feature type="region of interest" description="Disordered" evidence="5">
    <location>
        <begin position="238"/>
        <end position="263"/>
    </location>
</feature>
<dbReference type="Pfam" id="PF01019">
    <property type="entry name" value="G_glu_transpept"/>
    <property type="match status" value="1"/>
</dbReference>
<dbReference type="Gene3D" id="3.60.20.40">
    <property type="match status" value="1"/>
</dbReference>
<dbReference type="InterPro" id="IPR013085">
    <property type="entry name" value="U1-CZ_Znf_C2H2"/>
</dbReference>
<dbReference type="InterPro" id="IPR000101">
    <property type="entry name" value="GGT_peptidase"/>
</dbReference>
<feature type="zinc finger region" description="C3H1-type" evidence="4">
    <location>
        <begin position="59"/>
        <end position="87"/>
    </location>
</feature>
<dbReference type="SUPFAM" id="SSF57667">
    <property type="entry name" value="beta-beta-alpha zinc fingers"/>
    <property type="match status" value="1"/>
</dbReference>
<feature type="transmembrane region" description="Helical" evidence="6">
    <location>
        <begin position="274"/>
        <end position="296"/>
    </location>
</feature>
<keyword evidence="3 4" id="KW-0862">Zinc</keyword>
<keyword evidence="8" id="KW-0378">Hydrolase</keyword>
<feature type="domain" description="C3H1-type" evidence="7">
    <location>
        <begin position="59"/>
        <end position="87"/>
    </location>
</feature>
<dbReference type="Pfam" id="PF00642">
    <property type="entry name" value="zf-CCCH"/>
    <property type="match status" value="1"/>
</dbReference>
<dbReference type="PANTHER" id="PTHR11686:SF9">
    <property type="entry name" value="RE13973P"/>
    <property type="match status" value="1"/>
</dbReference>
<keyword evidence="6" id="KW-1133">Transmembrane helix</keyword>
<dbReference type="PRINTS" id="PR01210">
    <property type="entry name" value="GGTRANSPTASE"/>
</dbReference>
<dbReference type="Pfam" id="PF06220">
    <property type="entry name" value="zf-U1"/>
    <property type="match status" value="1"/>
</dbReference>
<dbReference type="Proteomes" id="UP001651158">
    <property type="component" value="Unassembled WGS sequence"/>
</dbReference>
<evidence type="ECO:0000256" key="3">
    <source>
        <dbReference type="ARBA" id="ARBA00022833"/>
    </source>
</evidence>
<keyword evidence="2 4" id="KW-0863">Zinc-finger</keyword>
<dbReference type="Gene3D" id="1.10.246.130">
    <property type="match status" value="1"/>
</dbReference>
<reference evidence="8 9" key="1">
    <citation type="journal article" date="2022" name="Front. Cell. Infect. Microbiol.">
        <title>The Genomes of Two Strains of Taenia crassiceps the Animal Model for the Study of Human Cysticercosis.</title>
        <authorList>
            <person name="Bobes R.J."/>
            <person name="Estrada K."/>
            <person name="Rios-Valencia D.G."/>
            <person name="Calderon-Gallegos A."/>
            <person name="de la Torre P."/>
            <person name="Carrero J.C."/>
            <person name="Sanchez-Flores A."/>
            <person name="Laclette J.P."/>
        </authorList>
    </citation>
    <scope>NUCLEOTIDE SEQUENCE [LARGE SCALE GENOMIC DNA]</scope>
    <source>
        <strain evidence="8">WFUcys</strain>
    </source>
</reference>
<gene>
    <name evidence="8" type="ORF">TcWFU_005455</name>
</gene>
<dbReference type="InterPro" id="IPR043138">
    <property type="entry name" value="GGT_lsub"/>
</dbReference>
<evidence type="ECO:0000256" key="5">
    <source>
        <dbReference type="SAM" id="MobiDB-lite"/>
    </source>
</evidence>
<evidence type="ECO:0000259" key="7">
    <source>
        <dbReference type="PROSITE" id="PS50103"/>
    </source>
</evidence>
<dbReference type="SUPFAM" id="SSF56235">
    <property type="entry name" value="N-terminal nucleophile aminohydrolases (Ntn hydrolases)"/>
    <property type="match status" value="1"/>
</dbReference>
<keyword evidence="6" id="KW-0812">Transmembrane</keyword>
<feature type="region of interest" description="Disordered" evidence="5">
    <location>
        <begin position="936"/>
        <end position="962"/>
    </location>
</feature>
<evidence type="ECO:0000313" key="8">
    <source>
        <dbReference type="EMBL" id="KAL5112150.1"/>
    </source>
</evidence>
<dbReference type="InterPro" id="IPR036236">
    <property type="entry name" value="Znf_C2H2_sf"/>
</dbReference>
<protein>
    <submittedName>
        <fullName evidence="8">Glutathione hydrolase 1 proenzyme</fullName>
    </submittedName>
</protein>
<comment type="caution">
    <text evidence="8">The sequence shown here is derived from an EMBL/GenBank/DDBJ whole genome shotgun (WGS) entry which is preliminary data.</text>
</comment>
<dbReference type="PROSITE" id="PS50103">
    <property type="entry name" value="ZF_C3H1"/>
    <property type="match status" value="1"/>
</dbReference>
<dbReference type="GO" id="GO:0016787">
    <property type="term" value="F:hydrolase activity"/>
    <property type="evidence" value="ECO:0007669"/>
    <property type="project" value="UniProtKB-KW"/>
</dbReference>
<accession>A0ABR4QRU6</accession>